<dbReference type="RefSeq" id="WP_251957929.1">
    <property type="nucleotide sequence ID" value="NZ_AP025732.1"/>
</dbReference>
<evidence type="ECO:0000256" key="3">
    <source>
        <dbReference type="ARBA" id="ARBA00023027"/>
    </source>
</evidence>
<dbReference type="Pfam" id="PF01885">
    <property type="entry name" value="PTS_2-RNA"/>
    <property type="match status" value="1"/>
</dbReference>
<dbReference type="EC" id="2.7.1.-" evidence="5"/>
<keyword evidence="7" id="KW-1185">Reference proteome</keyword>
<dbReference type="InterPro" id="IPR042080">
    <property type="entry name" value="RNA_2'-PTrans_N"/>
</dbReference>
<evidence type="ECO:0000256" key="4">
    <source>
        <dbReference type="ARBA" id="ARBA00025212"/>
    </source>
</evidence>
<dbReference type="NCBIfam" id="NF002014">
    <property type="entry name" value="PRK00819.1-4"/>
    <property type="match status" value="1"/>
</dbReference>
<dbReference type="PANTHER" id="PTHR12684:SF2">
    <property type="entry name" value="TRNA 2'-PHOSPHOTRANSFERASE 1"/>
    <property type="match status" value="1"/>
</dbReference>
<protein>
    <recommendedName>
        <fullName evidence="5">Probable RNA 2'-phosphotransferase</fullName>
        <ecNumber evidence="5">2.7.1.-</ecNumber>
    </recommendedName>
</protein>
<gene>
    <name evidence="5 6" type="primary">kptA</name>
    <name evidence="6" type="ORF">ANSO36C_01190</name>
</gene>
<evidence type="ECO:0000256" key="1">
    <source>
        <dbReference type="ARBA" id="ARBA00009836"/>
    </source>
</evidence>
<evidence type="ECO:0000256" key="2">
    <source>
        <dbReference type="ARBA" id="ARBA00022679"/>
    </source>
</evidence>
<dbReference type="SUPFAM" id="SSF56399">
    <property type="entry name" value="ADP-ribosylation"/>
    <property type="match status" value="1"/>
</dbReference>
<evidence type="ECO:0000313" key="6">
    <source>
        <dbReference type="EMBL" id="BDI14317.1"/>
    </source>
</evidence>
<keyword evidence="3 5" id="KW-0520">NAD</keyword>
<sequence length="185" mass="20403">MSDSRLVKISKYLSKYLRHTPDAIGIKLAPGGWVALDDLLTACATNKFPITHEELQAVVESNEKQRFSFDSTGNLIRANQGHSVKVDLQLEPVVPPDKLYHGTGHKSVESIMQTGLCKMSRHHVHLSKDIATAQTVGARHGKAVVFAVNTGAMHQAGYIFYCSANGVWLVDYVPPEYLKFKLGTE</sequence>
<reference evidence="6" key="1">
    <citation type="submission" date="2022-04" db="EMBL/GenBank/DDBJ databases">
        <title>Complete genome sequence of a cyanobacterium, Nostoc sp. SO-36, isolated in Antarctica.</title>
        <authorList>
            <person name="Kanesaki Y."/>
            <person name="Effendi D."/>
            <person name="Sakamoto T."/>
            <person name="Ohtani S."/>
            <person name="Awai K."/>
        </authorList>
    </citation>
    <scope>NUCLEOTIDE SEQUENCE</scope>
    <source>
        <strain evidence="6">SO-36</strain>
    </source>
</reference>
<evidence type="ECO:0000256" key="5">
    <source>
        <dbReference type="HAMAP-Rule" id="MF_00299"/>
    </source>
</evidence>
<dbReference type="Gene3D" id="3.20.170.30">
    <property type="match status" value="1"/>
</dbReference>
<dbReference type="Gene3D" id="1.10.10.970">
    <property type="entry name" value="RNA 2'-phosphotransferase, Tpt1/KptA family, N-terminal domain"/>
    <property type="match status" value="1"/>
</dbReference>
<organism evidence="6 7">
    <name type="scientific">Nostoc cf. commune SO-36</name>
    <dbReference type="NCBI Taxonomy" id="449208"/>
    <lineage>
        <taxon>Bacteria</taxon>
        <taxon>Bacillati</taxon>
        <taxon>Cyanobacteriota</taxon>
        <taxon>Cyanophyceae</taxon>
        <taxon>Nostocales</taxon>
        <taxon>Nostocaceae</taxon>
        <taxon>Nostoc</taxon>
    </lineage>
</organism>
<dbReference type="Proteomes" id="UP001055453">
    <property type="component" value="Chromosome"/>
</dbReference>
<keyword evidence="2 5" id="KW-0808">Transferase</keyword>
<comment type="similarity">
    <text evidence="1 5">Belongs to the KptA/TPT1 family.</text>
</comment>
<dbReference type="PANTHER" id="PTHR12684">
    <property type="entry name" value="PUTATIVE PHOSPHOTRANSFERASE"/>
    <property type="match status" value="1"/>
</dbReference>
<comment type="function">
    <text evidence="4 5">Removes the 2'-phosphate from RNA via an intermediate in which the phosphate is ADP-ribosylated by NAD followed by a presumed transesterification to release the RNA and generate ADP-ribose 1''-2''-cyclic phosphate (APPR&gt;P). May function as an ADP-ribosylase.</text>
</comment>
<name>A0ABN6PYY1_NOSCO</name>
<accession>A0ABN6PYY1</accession>
<dbReference type="EMBL" id="AP025732">
    <property type="protein sequence ID" value="BDI14317.1"/>
    <property type="molecule type" value="Genomic_DNA"/>
</dbReference>
<proteinExistence type="inferred from homology"/>
<dbReference type="HAMAP" id="MF_00299">
    <property type="entry name" value="KptA"/>
    <property type="match status" value="1"/>
</dbReference>
<dbReference type="InterPro" id="IPR022928">
    <property type="entry name" value="RNA_2'-PTrans_KptA"/>
</dbReference>
<dbReference type="InterPro" id="IPR002745">
    <property type="entry name" value="Ptrans_KptA/Tpt1"/>
</dbReference>
<evidence type="ECO:0000313" key="7">
    <source>
        <dbReference type="Proteomes" id="UP001055453"/>
    </source>
</evidence>
<dbReference type="InterPro" id="IPR042081">
    <property type="entry name" value="RNA_2'-PTrans_C"/>
</dbReference>